<reference evidence="13 14" key="1">
    <citation type="journal article" date="2018" name="Arch. Microbiol.">
        <title>New insights into the metabolic potential of the phototrophic purple bacterium Rhodopila globiformis DSM 161(T) from its draft genome sequence and evidence for a vanadium-dependent nitrogenase.</title>
        <authorList>
            <person name="Imhoff J.F."/>
            <person name="Rahn T."/>
            <person name="Kunzel S."/>
            <person name="Neulinger S.C."/>
        </authorList>
    </citation>
    <scope>NUCLEOTIDE SEQUENCE [LARGE SCALE GENOMIC DNA]</scope>
    <source>
        <strain evidence="13 14">DSM 16996</strain>
    </source>
</reference>
<evidence type="ECO:0000256" key="11">
    <source>
        <dbReference type="ARBA" id="ARBA00049091"/>
    </source>
</evidence>
<organism evidence="13 14">
    <name type="scientific">Rhodoblastus sphagnicola</name>
    <dbReference type="NCBI Taxonomy" id="333368"/>
    <lineage>
        <taxon>Bacteria</taxon>
        <taxon>Pseudomonadati</taxon>
        <taxon>Pseudomonadota</taxon>
        <taxon>Alphaproteobacteria</taxon>
        <taxon>Hyphomicrobiales</taxon>
        <taxon>Rhodoblastaceae</taxon>
        <taxon>Rhodoblastus</taxon>
    </lineage>
</organism>
<evidence type="ECO:0000256" key="2">
    <source>
        <dbReference type="ARBA" id="ARBA00013017"/>
    </source>
</evidence>
<accession>A0A2S6NA59</accession>
<dbReference type="EMBL" id="NHSJ01000057">
    <property type="protein sequence ID" value="PPQ31484.1"/>
    <property type="molecule type" value="Genomic_DNA"/>
</dbReference>
<dbReference type="PANTHER" id="PTHR42801:SF4">
    <property type="entry name" value="AHPC_TSA FAMILY PROTEIN"/>
    <property type="match status" value="1"/>
</dbReference>
<comment type="function">
    <text evidence="1">Thiol-specific peroxidase that catalyzes the reduction of hydrogen peroxide and organic hydroperoxides to water and alcohols, respectively. Plays a role in cell protection against oxidative stress by detoxifying peroxides and as sensor of hydrogen peroxide-mediated signaling events.</text>
</comment>
<evidence type="ECO:0000256" key="8">
    <source>
        <dbReference type="ARBA" id="ARBA00032824"/>
    </source>
</evidence>
<name>A0A2S6NA59_9HYPH</name>
<comment type="catalytic activity">
    <reaction evidence="11">
        <text>a hydroperoxide + [thioredoxin]-dithiol = an alcohol + [thioredoxin]-disulfide + H2O</text>
        <dbReference type="Rhea" id="RHEA:62620"/>
        <dbReference type="Rhea" id="RHEA-COMP:10698"/>
        <dbReference type="Rhea" id="RHEA-COMP:10700"/>
        <dbReference type="ChEBI" id="CHEBI:15377"/>
        <dbReference type="ChEBI" id="CHEBI:29950"/>
        <dbReference type="ChEBI" id="CHEBI:30879"/>
        <dbReference type="ChEBI" id="CHEBI:35924"/>
        <dbReference type="ChEBI" id="CHEBI:50058"/>
        <dbReference type="EC" id="1.11.1.24"/>
    </reaction>
</comment>
<dbReference type="GO" id="GO:0008379">
    <property type="term" value="F:thioredoxin peroxidase activity"/>
    <property type="evidence" value="ECO:0007669"/>
    <property type="project" value="TreeGrafter"/>
</dbReference>
<dbReference type="RefSeq" id="WP_104507597.1">
    <property type="nucleotide sequence ID" value="NZ_JACIGC010000009.1"/>
</dbReference>
<evidence type="ECO:0000256" key="7">
    <source>
        <dbReference type="ARBA" id="ARBA00023284"/>
    </source>
</evidence>
<dbReference type="CDD" id="cd03017">
    <property type="entry name" value="PRX_BCP"/>
    <property type="match status" value="1"/>
</dbReference>
<feature type="domain" description="Thioredoxin" evidence="12">
    <location>
        <begin position="21"/>
        <end position="173"/>
    </location>
</feature>
<dbReference type="GO" id="GO:0045454">
    <property type="term" value="P:cell redox homeostasis"/>
    <property type="evidence" value="ECO:0007669"/>
    <property type="project" value="TreeGrafter"/>
</dbReference>
<evidence type="ECO:0000313" key="14">
    <source>
        <dbReference type="Proteomes" id="UP000239089"/>
    </source>
</evidence>
<dbReference type="Proteomes" id="UP000239089">
    <property type="component" value="Unassembled WGS sequence"/>
</dbReference>
<evidence type="ECO:0000256" key="5">
    <source>
        <dbReference type="ARBA" id="ARBA00023002"/>
    </source>
</evidence>
<evidence type="ECO:0000259" key="12">
    <source>
        <dbReference type="PROSITE" id="PS51352"/>
    </source>
</evidence>
<proteinExistence type="inferred from homology"/>
<evidence type="ECO:0000256" key="3">
    <source>
        <dbReference type="ARBA" id="ARBA00022559"/>
    </source>
</evidence>
<evidence type="ECO:0000313" key="13">
    <source>
        <dbReference type="EMBL" id="PPQ31484.1"/>
    </source>
</evidence>
<comment type="caution">
    <text evidence="13">The sequence shown here is derived from an EMBL/GenBank/DDBJ whole genome shotgun (WGS) entry which is preliminary data.</text>
</comment>
<dbReference type="AlphaFoldDB" id="A0A2S6NA59"/>
<keyword evidence="6" id="KW-1015">Disulfide bond</keyword>
<dbReference type="SUPFAM" id="SSF52833">
    <property type="entry name" value="Thioredoxin-like"/>
    <property type="match status" value="1"/>
</dbReference>
<evidence type="ECO:0000256" key="1">
    <source>
        <dbReference type="ARBA" id="ARBA00003330"/>
    </source>
</evidence>
<keyword evidence="5" id="KW-0560">Oxidoreductase</keyword>
<keyword evidence="7" id="KW-0676">Redox-active center</keyword>
<protein>
    <recommendedName>
        <fullName evidence="2">thioredoxin-dependent peroxiredoxin</fullName>
        <ecNumber evidence="2">1.11.1.24</ecNumber>
    </recommendedName>
    <alternativeName>
        <fullName evidence="8">Thioredoxin peroxidase</fullName>
    </alternativeName>
    <alternativeName>
        <fullName evidence="10">Thioredoxin-dependent peroxiredoxin Bcp</fullName>
    </alternativeName>
</protein>
<gene>
    <name evidence="13" type="ORF">CCR94_09315</name>
</gene>
<dbReference type="GO" id="GO:0005737">
    <property type="term" value="C:cytoplasm"/>
    <property type="evidence" value="ECO:0007669"/>
    <property type="project" value="TreeGrafter"/>
</dbReference>
<dbReference type="Pfam" id="PF00578">
    <property type="entry name" value="AhpC-TSA"/>
    <property type="match status" value="1"/>
</dbReference>
<keyword evidence="14" id="KW-1185">Reference proteome</keyword>
<keyword evidence="4" id="KW-0049">Antioxidant</keyword>
<evidence type="ECO:0000256" key="4">
    <source>
        <dbReference type="ARBA" id="ARBA00022862"/>
    </source>
</evidence>
<evidence type="ECO:0000256" key="10">
    <source>
        <dbReference type="ARBA" id="ARBA00042639"/>
    </source>
</evidence>
<dbReference type="InterPro" id="IPR050924">
    <property type="entry name" value="Peroxiredoxin_BCP/PrxQ"/>
</dbReference>
<dbReference type="PROSITE" id="PS51352">
    <property type="entry name" value="THIOREDOXIN_2"/>
    <property type="match status" value="1"/>
</dbReference>
<sequence length="180" mass="18904">MRVLALGLILACGSGAALAAMKPGESAPDFAIPAAVGGKTFTFTLSEALKNGPVVLYFYPKSFTSTCTVEAHDFAENAGNFAQAGASLIGVSADTLDTQKEFSAKECRETFPVGADPDGKVIRAYKAQFSTLLDTAMSSRISYVIAPDGKILLAYEGASAEPHIEKTLAAVRAWRAAHPR</sequence>
<evidence type="ECO:0000256" key="6">
    <source>
        <dbReference type="ARBA" id="ARBA00023157"/>
    </source>
</evidence>
<dbReference type="InterPro" id="IPR000866">
    <property type="entry name" value="AhpC/TSA"/>
</dbReference>
<dbReference type="InterPro" id="IPR013766">
    <property type="entry name" value="Thioredoxin_domain"/>
</dbReference>
<comment type="similarity">
    <text evidence="9">Belongs to the peroxiredoxin family. BCP/PrxQ subfamily.</text>
</comment>
<dbReference type="EC" id="1.11.1.24" evidence="2"/>
<keyword evidence="3" id="KW-0575">Peroxidase</keyword>
<dbReference type="Gene3D" id="3.40.30.10">
    <property type="entry name" value="Glutaredoxin"/>
    <property type="match status" value="1"/>
</dbReference>
<dbReference type="PANTHER" id="PTHR42801">
    <property type="entry name" value="THIOREDOXIN-DEPENDENT PEROXIDE REDUCTASE"/>
    <property type="match status" value="1"/>
</dbReference>
<dbReference type="GO" id="GO:0034599">
    <property type="term" value="P:cellular response to oxidative stress"/>
    <property type="evidence" value="ECO:0007669"/>
    <property type="project" value="TreeGrafter"/>
</dbReference>
<evidence type="ECO:0000256" key="9">
    <source>
        <dbReference type="ARBA" id="ARBA00038489"/>
    </source>
</evidence>
<dbReference type="InterPro" id="IPR036249">
    <property type="entry name" value="Thioredoxin-like_sf"/>
</dbReference>
<dbReference type="OrthoDB" id="5572803at2"/>